<keyword evidence="2" id="KW-1185">Reference proteome</keyword>
<name>A0A1U9NG94_9BACT</name>
<dbReference type="STRING" id="1936003.STSP2_00090"/>
<dbReference type="EMBL" id="CP019791">
    <property type="protein sequence ID" value="AQT66952.1"/>
    <property type="molecule type" value="Genomic_DNA"/>
</dbReference>
<dbReference type="Proteomes" id="UP000189674">
    <property type="component" value="Chromosome"/>
</dbReference>
<protein>
    <recommendedName>
        <fullName evidence="3">PEP-CTERM protein-sorting domain-containing protein</fullName>
    </recommendedName>
</protein>
<sequence>MRFKGVFLGAVLIAAVGGFSLAGVETSYDISVYYGYDNQFESDSATDGSPVSYDGRWAGYEPGQIIIAGSTWDATAAAEIDTVNGTYRTKASAMAYVDDSSAEDDYWVMSEGVINIRETLTFSQATTVTLTGSVHGNLAAQVSHSWNGNASASTDISWNFENPEIWTEDRWFGYYSDGWSADVIWNDDGTASTLPGTVPSTPDINETFSVEVDVPAGTILFNMEIESAAMAQAYLYGDATSANADALSDFGNTVLFEMQFEPGVTVTSEGGLFPVNVVPEPASLVFVTAGAACLIRRRRA</sequence>
<gene>
    <name evidence="1" type="ORF">STSP2_00090</name>
</gene>
<proteinExistence type="predicted"/>
<evidence type="ECO:0000313" key="2">
    <source>
        <dbReference type="Proteomes" id="UP000189674"/>
    </source>
</evidence>
<evidence type="ECO:0008006" key="3">
    <source>
        <dbReference type="Google" id="ProtNLM"/>
    </source>
</evidence>
<accession>A0A1U9NG94</accession>
<reference evidence="2" key="1">
    <citation type="submission" date="2017-02" db="EMBL/GenBank/DDBJ databases">
        <title>Comparative genomics and description of representatives of a novel lineage of planctomycetes thriving in anoxic sediments.</title>
        <authorList>
            <person name="Spring S."/>
            <person name="Bunk B."/>
            <person name="Sproer C."/>
        </authorList>
    </citation>
    <scope>NUCLEOTIDE SEQUENCE [LARGE SCALE GENOMIC DNA]</scope>
    <source>
        <strain evidence="2">ST-NAGAB-D1</strain>
    </source>
</reference>
<dbReference type="RefSeq" id="WP_146658814.1">
    <property type="nucleotide sequence ID" value="NZ_CP019791.1"/>
</dbReference>
<dbReference type="AlphaFoldDB" id="A0A1U9NG94"/>
<organism evidence="1 2">
    <name type="scientific">Anaerohalosphaera lusitana</name>
    <dbReference type="NCBI Taxonomy" id="1936003"/>
    <lineage>
        <taxon>Bacteria</taxon>
        <taxon>Pseudomonadati</taxon>
        <taxon>Planctomycetota</taxon>
        <taxon>Phycisphaerae</taxon>
        <taxon>Sedimentisphaerales</taxon>
        <taxon>Anaerohalosphaeraceae</taxon>
        <taxon>Anaerohalosphaera</taxon>
    </lineage>
</organism>
<dbReference type="KEGG" id="alus:STSP2_00090"/>
<evidence type="ECO:0000313" key="1">
    <source>
        <dbReference type="EMBL" id="AQT66952.1"/>
    </source>
</evidence>